<dbReference type="Proteomes" id="UP000231021">
    <property type="component" value="Unassembled WGS sequence"/>
</dbReference>
<evidence type="ECO:0000313" key="3">
    <source>
        <dbReference type="Proteomes" id="UP000231021"/>
    </source>
</evidence>
<keyword evidence="1" id="KW-0472">Membrane</keyword>
<protein>
    <submittedName>
        <fullName evidence="2">Uncharacterized protein</fullName>
    </submittedName>
</protein>
<organism evidence="2 3">
    <name type="scientific">Candidatus Roizmanbacteria bacterium CG22_combo_CG10-13_8_21_14_all_35_9</name>
    <dbReference type="NCBI Taxonomy" id="1974861"/>
    <lineage>
        <taxon>Bacteria</taxon>
        <taxon>Candidatus Roizmaniibacteriota</taxon>
    </lineage>
</organism>
<dbReference type="EMBL" id="PCTB01000014">
    <property type="protein sequence ID" value="PIP63088.1"/>
    <property type="molecule type" value="Genomic_DNA"/>
</dbReference>
<keyword evidence="1" id="KW-0812">Transmembrane</keyword>
<feature type="transmembrane region" description="Helical" evidence="1">
    <location>
        <begin position="73"/>
        <end position="92"/>
    </location>
</feature>
<keyword evidence="1" id="KW-1133">Transmembrane helix</keyword>
<dbReference type="AlphaFoldDB" id="A0A2H0C1C9"/>
<accession>A0A2H0C1C9</accession>
<name>A0A2H0C1C9_9BACT</name>
<gene>
    <name evidence="2" type="ORF">COW98_00480</name>
</gene>
<reference evidence="2 3" key="1">
    <citation type="submission" date="2017-09" db="EMBL/GenBank/DDBJ databases">
        <title>Depth-based differentiation of microbial function through sediment-hosted aquifers and enrichment of novel symbionts in the deep terrestrial subsurface.</title>
        <authorList>
            <person name="Probst A.J."/>
            <person name="Ladd B."/>
            <person name="Jarett J.K."/>
            <person name="Geller-Mcgrath D.E."/>
            <person name="Sieber C.M."/>
            <person name="Emerson J.B."/>
            <person name="Anantharaman K."/>
            <person name="Thomas B.C."/>
            <person name="Malmstrom R."/>
            <person name="Stieglmeier M."/>
            <person name="Klingl A."/>
            <person name="Woyke T."/>
            <person name="Ryan C.M."/>
            <person name="Banfield J.F."/>
        </authorList>
    </citation>
    <scope>NUCLEOTIDE SEQUENCE [LARGE SCALE GENOMIC DNA]</scope>
    <source>
        <strain evidence="2">CG22_combo_CG10-13_8_21_14_all_35_9</strain>
    </source>
</reference>
<comment type="caution">
    <text evidence="2">The sequence shown here is derived from an EMBL/GenBank/DDBJ whole genome shotgun (WGS) entry which is preliminary data.</text>
</comment>
<evidence type="ECO:0000256" key="1">
    <source>
        <dbReference type="SAM" id="Phobius"/>
    </source>
</evidence>
<sequence>MNLWLLIVLFFITRFFFLAGFPHFYDGSEYLRLSLEKNYFLSLSHSHESIHPVYLFFSQIFQLFHFLTPEKNLSLISAIFGLIGVIVFYFLMKRLFNKNIAVLSLLPLIFFTGLEEYY</sequence>
<proteinExistence type="predicted"/>
<evidence type="ECO:0000313" key="2">
    <source>
        <dbReference type="EMBL" id="PIP63088.1"/>
    </source>
</evidence>